<dbReference type="InterPro" id="IPR038109">
    <property type="entry name" value="DNA_bind_recomb_sf"/>
</dbReference>
<dbReference type="PANTHER" id="PTHR30461:SF23">
    <property type="entry name" value="DNA RECOMBINASE-RELATED"/>
    <property type="match status" value="1"/>
</dbReference>
<dbReference type="GO" id="GO:0003677">
    <property type="term" value="F:DNA binding"/>
    <property type="evidence" value="ECO:0007669"/>
    <property type="project" value="InterPro"/>
</dbReference>
<name>A0A1Z5HSE7_9FIRM</name>
<dbReference type="EMBL" id="BDGJ01000071">
    <property type="protein sequence ID" value="GAW92348.1"/>
    <property type="molecule type" value="Genomic_DNA"/>
</dbReference>
<reference evidence="5" key="1">
    <citation type="journal article" date="2017" name="Appl. Environ. Microbiol.">
        <title>Genomic analysis of Calderihabitans maritimus KKC1, a thermophilic hydrogenogenic carboxydotrophic bacterium isolated from marine sediment.</title>
        <authorList>
            <person name="Omae K."/>
            <person name="Yoneda Y."/>
            <person name="Fukuyama Y."/>
            <person name="Yoshida T."/>
            <person name="Sako Y."/>
        </authorList>
    </citation>
    <scope>NUCLEOTIDE SEQUENCE [LARGE SCALE GENOMIC DNA]</scope>
    <source>
        <strain evidence="5">KKC1</strain>
    </source>
</reference>
<dbReference type="GO" id="GO:0000150">
    <property type="term" value="F:DNA strand exchange activity"/>
    <property type="evidence" value="ECO:0007669"/>
    <property type="project" value="InterPro"/>
</dbReference>
<dbReference type="InterPro" id="IPR036162">
    <property type="entry name" value="Resolvase-like_N_sf"/>
</dbReference>
<dbReference type="AlphaFoldDB" id="A0A1Z5HSE7"/>
<feature type="domain" description="Resolvase/invertase-type recombinase catalytic" evidence="2">
    <location>
        <begin position="2"/>
        <end position="146"/>
    </location>
</feature>
<organism evidence="4 5">
    <name type="scientific">Calderihabitans maritimus</name>
    <dbReference type="NCBI Taxonomy" id="1246530"/>
    <lineage>
        <taxon>Bacteria</taxon>
        <taxon>Bacillati</taxon>
        <taxon>Bacillota</taxon>
        <taxon>Clostridia</taxon>
        <taxon>Neomoorellales</taxon>
        <taxon>Calderihabitantaceae</taxon>
        <taxon>Calderihabitans</taxon>
    </lineage>
</organism>
<dbReference type="PROSITE" id="PS51736">
    <property type="entry name" value="RECOMBINASES_3"/>
    <property type="match status" value="1"/>
</dbReference>
<dbReference type="Proteomes" id="UP000197032">
    <property type="component" value="Unassembled WGS sequence"/>
</dbReference>
<dbReference type="Pfam" id="PF00239">
    <property type="entry name" value="Resolvase"/>
    <property type="match status" value="1"/>
</dbReference>
<dbReference type="InterPro" id="IPR025827">
    <property type="entry name" value="Zn_ribbon_recom_dom"/>
</dbReference>
<dbReference type="SUPFAM" id="SSF53041">
    <property type="entry name" value="Resolvase-like"/>
    <property type="match status" value="1"/>
</dbReference>
<dbReference type="Pfam" id="PF07508">
    <property type="entry name" value="Recombinase"/>
    <property type="match status" value="1"/>
</dbReference>
<dbReference type="CDD" id="cd00338">
    <property type="entry name" value="Ser_Recombinase"/>
    <property type="match status" value="1"/>
</dbReference>
<dbReference type="InterPro" id="IPR050639">
    <property type="entry name" value="SSR_resolvase"/>
</dbReference>
<evidence type="ECO:0000256" key="1">
    <source>
        <dbReference type="SAM" id="Coils"/>
    </source>
</evidence>
<dbReference type="Gene3D" id="3.90.1750.20">
    <property type="entry name" value="Putative Large Serine Recombinase, Chain B, Domain 2"/>
    <property type="match status" value="1"/>
</dbReference>
<evidence type="ECO:0000259" key="2">
    <source>
        <dbReference type="PROSITE" id="PS51736"/>
    </source>
</evidence>
<protein>
    <submittedName>
        <fullName evidence="4">Resolvase-like protein</fullName>
    </submittedName>
</protein>
<accession>A0A1Z5HSE7</accession>
<dbReference type="PROSITE" id="PS51737">
    <property type="entry name" value="RECOMBINASE_DNA_BIND"/>
    <property type="match status" value="1"/>
</dbReference>
<gene>
    <name evidence="4" type="ORF">KKC1_15030</name>
</gene>
<dbReference type="Pfam" id="PF13408">
    <property type="entry name" value="Zn_ribbon_recom"/>
    <property type="match status" value="1"/>
</dbReference>
<proteinExistence type="predicted"/>
<dbReference type="SMART" id="SM00857">
    <property type="entry name" value="Resolvase"/>
    <property type="match status" value="1"/>
</dbReference>
<feature type="domain" description="Recombinase" evidence="3">
    <location>
        <begin position="154"/>
        <end position="266"/>
    </location>
</feature>
<evidence type="ECO:0000313" key="4">
    <source>
        <dbReference type="EMBL" id="GAW92348.1"/>
    </source>
</evidence>
<dbReference type="InterPro" id="IPR006119">
    <property type="entry name" value="Resolv_N"/>
</dbReference>
<sequence>MRALVYTRVSTAGQAEGFSLATQREACGKKARELGATEIIYLEDTYTGIELERPAMNKLREHVRARNVDLIVVYDPDRFSRNLNDLLIVTKEIDKAGITLQFVNFDWQNTPQGILFLQLRGAIAQFEHALIKERTTRGKRKKAAAGKIGGYAKPYGYKFNKESDELEIVPEEAEVVKKIFEWYTREQDPLSSYAIAKKLAAEGIPGPTGKGWFYSSILRMLKNETYTGIMKRKDEQPDWKPVRVPPIISRETWEKAQKRIEENRRFNPKRTRNEYLVQRLIYCGLCGRSLTVVNRTKGEKSWSYYTCPGRYPRKFGNQAEFTPCRLKAIRTTVLDDIIWQEISSRLRNPKIYITYLRKKKEAIVELPRRELRKAEKALKNTKAAVERANKAYFNGYINEVEYRKYIAEYTETEQYWRKEIARLKREIAERELALGEQRELHHYVQRLVASVDKLSFGKKQQIVRLLVKRLVIYPDLVEIRGHFHWVLAP</sequence>
<dbReference type="OrthoDB" id="1094757at2"/>
<dbReference type="Gene3D" id="3.40.50.1390">
    <property type="entry name" value="Resolvase, N-terminal catalytic domain"/>
    <property type="match status" value="1"/>
</dbReference>
<keyword evidence="5" id="KW-1185">Reference proteome</keyword>
<dbReference type="InterPro" id="IPR011109">
    <property type="entry name" value="DNA_bind_recombinase_dom"/>
</dbReference>
<comment type="caution">
    <text evidence="4">The sequence shown here is derived from an EMBL/GenBank/DDBJ whole genome shotgun (WGS) entry which is preliminary data.</text>
</comment>
<evidence type="ECO:0000313" key="5">
    <source>
        <dbReference type="Proteomes" id="UP000197032"/>
    </source>
</evidence>
<keyword evidence="1" id="KW-0175">Coiled coil</keyword>
<dbReference type="RefSeq" id="WP_088553724.1">
    <property type="nucleotide sequence ID" value="NZ_BDGJ01000071.1"/>
</dbReference>
<feature type="coiled-coil region" evidence="1">
    <location>
        <begin position="368"/>
        <end position="440"/>
    </location>
</feature>
<dbReference type="PANTHER" id="PTHR30461">
    <property type="entry name" value="DNA-INVERTASE FROM LAMBDOID PROPHAGE"/>
    <property type="match status" value="1"/>
</dbReference>
<evidence type="ECO:0000259" key="3">
    <source>
        <dbReference type="PROSITE" id="PS51737"/>
    </source>
</evidence>